<keyword evidence="3" id="KW-1133">Transmembrane helix</keyword>
<proteinExistence type="inferred from homology"/>
<dbReference type="InterPro" id="IPR050154">
    <property type="entry name" value="UbiB_kinase"/>
</dbReference>
<comment type="similarity">
    <text evidence="1">Belongs to the protein kinase superfamily. ADCK protein kinase family.</text>
</comment>
<dbReference type="GeneID" id="41603718"/>
<evidence type="ECO:0000259" key="4">
    <source>
        <dbReference type="PROSITE" id="PS50011"/>
    </source>
</evidence>
<dbReference type="STRING" id="523844.MSTHT_0964"/>
<reference evidence="5 6" key="1">
    <citation type="submission" date="2014-07" db="EMBL/GenBank/DDBJ databases">
        <title>Methanogenic archaea and the global carbon cycle.</title>
        <authorList>
            <person name="Henriksen J.R."/>
            <person name="Luke J."/>
            <person name="Reinhart S."/>
            <person name="Benedict M.N."/>
            <person name="Youngblut N.D."/>
            <person name="Metcalf M.E."/>
            <person name="Whitaker R.J."/>
            <person name="Metcalf W.W."/>
        </authorList>
    </citation>
    <scope>NUCLEOTIDE SEQUENCE [LARGE SCALE GENOMIC DNA]</scope>
    <source>
        <strain evidence="6">ATCC 43570 / DSM 1825 / OCM 12 / VKM B-1830 / TM-1</strain>
    </source>
</reference>
<dbReference type="InterPro" id="IPR004147">
    <property type="entry name" value="ABC1_dom"/>
</dbReference>
<organism evidence="5 6">
    <name type="scientific">Methanosarcina thermophila (strain ATCC 43570 / DSM 1825 / OCM 12 / VKM B-1830 / TM-1)</name>
    <dbReference type="NCBI Taxonomy" id="523844"/>
    <lineage>
        <taxon>Archaea</taxon>
        <taxon>Methanobacteriati</taxon>
        <taxon>Methanobacteriota</taxon>
        <taxon>Stenosarchaea group</taxon>
        <taxon>Methanomicrobia</taxon>
        <taxon>Methanosarcinales</taxon>
        <taxon>Methanosarcinaceae</taxon>
        <taxon>Methanosarcina</taxon>
    </lineage>
</organism>
<dbReference type="EMBL" id="CP009501">
    <property type="protein sequence ID" value="AKB12722.1"/>
    <property type="molecule type" value="Genomic_DNA"/>
</dbReference>
<evidence type="ECO:0000256" key="2">
    <source>
        <dbReference type="SAM" id="Coils"/>
    </source>
</evidence>
<dbReference type="PANTHER" id="PTHR10566:SF113">
    <property type="entry name" value="PROTEIN ACTIVITY OF BC1 COMPLEX KINASE 7, CHLOROPLASTIC"/>
    <property type="match status" value="1"/>
</dbReference>
<evidence type="ECO:0000256" key="3">
    <source>
        <dbReference type="SAM" id="Phobius"/>
    </source>
</evidence>
<dbReference type="PATRIC" id="fig|523844.20.peg.1238"/>
<dbReference type="OrthoDB" id="8087at2157"/>
<dbReference type="KEGG" id="mthr:MSTHT_0964"/>
<keyword evidence="3" id="KW-0472">Membrane</keyword>
<dbReference type="GO" id="GO:0004672">
    <property type="term" value="F:protein kinase activity"/>
    <property type="evidence" value="ECO:0007669"/>
    <property type="project" value="InterPro"/>
</dbReference>
<dbReference type="GO" id="GO:0005524">
    <property type="term" value="F:ATP binding"/>
    <property type="evidence" value="ECO:0007669"/>
    <property type="project" value="InterPro"/>
</dbReference>
<protein>
    <submittedName>
        <fullName evidence="5">ABC1 family protein</fullName>
    </submittedName>
</protein>
<dbReference type="Pfam" id="PF03109">
    <property type="entry name" value="ABC1"/>
    <property type="match status" value="1"/>
</dbReference>
<dbReference type="InterPro" id="IPR000719">
    <property type="entry name" value="Prot_kinase_dom"/>
</dbReference>
<dbReference type="InterPro" id="IPR011009">
    <property type="entry name" value="Kinase-like_dom_sf"/>
</dbReference>
<keyword evidence="2" id="KW-0175">Coiled coil</keyword>
<accession>A0A0E3KYK6</accession>
<dbReference type="SUPFAM" id="SSF56112">
    <property type="entry name" value="Protein kinase-like (PK-like)"/>
    <property type="match status" value="1"/>
</dbReference>
<dbReference type="PROSITE" id="PS50011">
    <property type="entry name" value="PROTEIN_KINASE_DOM"/>
    <property type="match status" value="1"/>
</dbReference>
<dbReference type="AlphaFoldDB" id="A0A0E3KYK6"/>
<dbReference type="Gene3D" id="1.10.510.10">
    <property type="entry name" value="Transferase(Phosphotransferase) domain 1"/>
    <property type="match status" value="1"/>
</dbReference>
<gene>
    <name evidence="5" type="ORF">MSTHT_0964</name>
</gene>
<dbReference type="Proteomes" id="UP000066529">
    <property type="component" value="Chromosome"/>
</dbReference>
<dbReference type="CDD" id="cd05121">
    <property type="entry name" value="ABC1_ADCK3-like"/>
    <property type="match status" value="1"/>
</dbReference>
<dbReference type="HOGENOM" id="CLU_006533_0_2_2"/>
<sequence length="551" mass="62757">MLEKTKRYLEVTRVFLKYNLIPELYRDLHTNYISNPDCACAFDLEIRNTAVKLRQAFEELGPTFIKIGQTMSKRPDLVPQPYVIEMANLQDKVKPLPFEEMAESLDLACVCEYQTLAERNRKKTEEELKASRERKAKAFIEIFDSFDPEPIASGSIAQVYKGILKGKPVAVKILRPNLIDIINIDLSILDDFKPVMRKVLGLGGNFDIDAFLLEIREMLTREVDLRTEAINMRRFEDNFKNVKNVSVPKVYPDYCSANVLTMEYIHGTQIKDIINMPVPQSKKSEYTRTITRSYLKQVYIDGFYHADPHGGNMLVQENDTIAFIDFGAVGSIDKELQKHMLEFYYAIHNRDVEGATQGFLKIGGANARDVDIRRLRKDMDSLIANQNYGLEGRQSDNYAKLGLKYNIRLPGEFSTLQRAILLIEGVCLELDPRYNIKTIAIPVLMEAYKKLNEPKGHAIHIEFSTEPVDEKAEIRATIREVADKLEEMGDRFLSLKQEESRKTVFSKELYLAVLLIISAYILLNGGTFSWVGLAGIGASILIVLVATIRGD</sequence>
<dbReference type="RefSeq" id="WP_048166851.1">
    <property type="nucleotide sequence ID" value="NZ_CP009501.1"/>
</dbReference>
<evidence type="ECO:0000256" key="1">
    <source>
        <dbReference type="ARBA" id="ARBA00009670"/>
    </source>
</evidence>
<feature type="transmembrane region" description="Helical" evidence="3">
    <location>
        <begin position="528"/>
        <end position="548"/>
    </location>
</feature>
<feature type="domain" description="Protein kinase" evidence="4">
    <location>
        <begin position="145"/>
        <end position="493"/>
    </location>
</feature>
<evidence type="ECO:0000313" key="5">
    <source>
        <dbReference type="EMBL" id="AKB12722.1"/>
    </source>
</evidence>
<evidence type="ECO:0000313" key="6">
    <source>
        <dbReference type="Proteomes" id="UP000066529"/>
    </source>
</evidence>
<feature type="coiled-coil region" evidence="2">
    <location>
        <begin position="114"/>
        <end position="141"/>
    </location>
</feature>
<name>A0A0E3KYK6_METTT</name>
<dbReference type="PANTHER" id="PTHR10566">
    <property type="entry name" value="CHAPERONE-ACTIVITY OF BC1 COMPLEX CABC1 -RELATED"/>
    <property type="match status" value="1"/>
</dbReference>
<keyword evidence="3" id="KW-0812">Transmembrane</keyword>